<protein>
    <submittedName>
        <fullName evidence="2">DUF3429 domain-containing protein</fullName>
    </submittedName>
</protein>
<sequence>MSDSKHPANVLTILTYAGAAPFVVSLLMMWLGLSLWFIPADKLFLSYSAVINAFMAGSMWGRLLREKSSANQTIIAVVSNILALVGWAAMGVVSGVHASIMLMVSYLLILLVDTLNRHELPEYYLPLRIKVTLVVVLLHGLFSWTV</sequence>
<name>A0ABW1XQ33_9ALTE</name>
<feature type="transmembrane region" description="Helical" evidence="1">
    <location>
        <begin position="44"/>
        <end position="61"/>
    </location>
</feature>
<dbReference type="InterPro" id="IPR021836">
    <property type="entry name" value="DUF3429"/>
</dbReference>
<accession>A0ABW1XQ33</accession>
<evidence type="ECO:0000256" key="1">
    <source>
        <dbReference type="SAM" id="Phobius"/>
    </source>
</evidence>
<keyword evidence="1" id="KW-0812">Transmembrane</keyword>
<reference evidence="3" key="1">
    <citation type="journal article" date="2019" name="Int. J. Syst. Evol. Microbiol.">
        <title>The Global Catalogue of Microorganisms (GCM) 10K type strain sequencing project: providing services to taxonomists for standard genome sequencing and annotation.</title>
        <authorList>
            <consortium name="The Broad Institute Genomics Platform"/>
            <consortium name="The Broad Institute Genome Sequencing Center for Infectious Disease"/>
            <person name="Wu L."/>
            <person name="Ma J."/>
        </authorList>
    </citation>
    <scope>NUCLEOTIDE SEQUENCE [LARGE SCALE GENOMIC DNA]</scope>
    <source>
        <strain evidence="3">CGMCC 1.16031</strain>
    </source>
</reference>
<feature type="transmembrane region" description="Helical" evidence="1">
    <location>
        <begin position="73"/>
        <end position="90"/>
    </location>
</feature>
<dbReference type="RefSeq" id="WP_131257719.1">
    <property type="nucleotide sequence ID" value="NZ_JBHSUS010000001.1"/>
</dbReference>
<evidence type="ECO:0000313" key="3">
    <source>
        <dbReference type="Proteomes" id="UP001596364"/>
    </source>
</evidence>
<dbReference type="Pfam" id="PF11911">
    <property type="entry name" value="DUF3429"/>
    <property type="match status" value="1"/>
</dbReference>
<proteinExistence type="predicted"/>
<dbReference type="EMBL" id="JBHSUS010000001">
    <property type="protein sequence ID" value="MFC6441522.1"/>
    <property type="molecule type" value="Genomic_DNA"/>
</dbReference>
<keyword evidence="1" id="KW-1133">Transmembrane helix</keyword>
<organism evidence="2 3">
    <name type="scientific">Pseudobowmanella zhangzhouensis</name>
    <dbReference type="NCBI Taxonomy" id="1537679"/>
    <lineage>
        <taxon>Bacteria</taxon>
        <taxon>Pseudomonadati</taxon>
        <taxon>Pseudomonadota</taxon>
        <taxon>Gammaproteobacteria</taxon>
        <taxon>Alteromonadales</taxon>
        <taxon>Alteromonadaceae</taxon>
    </lineage>
</organism>
<keyword evidence="1" id="KW-0472">Membrane</keyword>
<gene>
    <name evidence="2" type="ORF">ACFP85_15320</name>
</gene>
<comment type="caution">
    <text evidence="2">The sequence shown here is derived from an EMBL/GenBank/DDBJ whole genome shotgun (WGS) entry which is preliminary data.</text>
</comment>
<dbReference type="Proteomes" id="UP001596364">
    <property type="component" value="Unassembled WGS sequence"/>
</dbReference>
<feature type="transmembrane region" description="Helical" evidence="1">
    <location>
        <begin position="12"/>
        <end position="38"/>
    </location>
</feature>
<evidence type="ECO:0000313" key="2">
    <source>
        <dbReference type="EMBL" id="MFC6441522.1"/>
    </source>
</evidence>
<keyword evidence="3" id="KW-1185">Reference proteome</keyword>